<accession>A0A9P0YNS0</accession>
<gene>
    <name evidence="4" type="ORF">CEURO_LOCUS3434</name>
</gene>
<dbReference type="PROSITE" id="PS51375">
    <property type="entry name" value="PPR"/>
    <property type="match status" value="6"/>
</dbReference>
<dbReference type="PANTHER" id="PTHR47447">
    <property type="entry name" value="OS03G0856100 PROTEIN"/>
    <property type="match status" value="1"/>
</dbReference>
<feature type="repeat" description="PPR" evidence="3">
    <location>
        <begin position="218"/>
        <end position="252"/>
    </location>
</feature>
<dbReference type="Pfam" id="PF13041">
    <property type="entry name" value="PPR_2"/>
    <property type="match status" value="2"/>
</dbReference>
<proteinExistence type="inferred from homology"/>
<dbReference type="Pfam" id="PF01535">
    <property type="entry name" value="PPR"/>
    <property type="match status" value="2"/>
</dbReference>
<dbReference type="Gene3D" id="1.25.40.10">
    <property type="entry name" value="Tetratricopeptide repeat domain"/>
    <property type="match status" value="5"/>
</dbReference>
<sequence length="477" mass="53447">MTHRKLPKLLPKAVAAAVIVPASLNPTAASNLPLSVLDSTIGTLPAATQTQLTRLVQTHLKPSFTPKDLLSFLRKHIHYHPTLTHLDFHLFRYAASVDSFRHDHSTFEWMCRTLAISNRLDSLSPLLQFIAANPCPCADGIFSCPRTEPIFRFAINAFCKSGRFDDALLAFDTMKRLIDGKPEAAMYNIIIHGFVKFRNYDKALGFYDRMINDRVKPDIITFNTLISGHCRNAQLGLALQMFKEMKNHRCVPNVVTFNTLIKRFLIEGEIEEGIGMAYEMVELGHGISSVTCDILVNELCRMGMLTNACSVLIDFSRKGVMPNGFDYFDIVERLCSEGNVGRAVELVNELWSRGNAPSPVACTTLIEGLRKERRIEEAYMFLKDMLNECIVPDGVTFNCLLSSMCSAGKSCEANELRLLASSKGLQLDAMAYSILISGFTMEGKRKEGEILLDEMLDIGFIPDIFTYNRFKDELGKV</sequence>
<feature type="repeat" description="PPR" evidence="3">
    <location>
        <begin position="253"/>
        <end position="287"/>
    </location>
</feature>
<dbReference type="NCBIfam" id="TIGR00756">
    <property type="entry name" value="PPR"/>
    <property type="match status" value="4"/>
</dbReference>
<reference evidence="4" key="1">
    <citation type="submission" date="2022-07" db="EMBL/GenBank/DDBJ databases">
        <authorList>
            <person name="Macas J."/>
            <person name="Novak P."/>
            <person name="Neumann P."/>
        </authorList>
    </citation>
    <scope>NUCLEOTIDE SEQUENCE</scope>
</reference>
<evidence type="ECO:0008006" key="6">
    <source>
        <dbReference type="Google" id="ProtNLM"/>
    </source>
</evidence>
<feature type="repeat" description="PPR" evidence="3">
    <location>
        <begin position="183"/>
        <end position="217"/>
    </location>
</feature>
<dbReference type="PANTHER" id="PTHR47447:SF22">
    <property type="entry name" value="TETRATRICOPEPTIDE-LIKE HELICAL DOMAIN SUPERFAMILY"/>
    <property type="match status" value="1"/>
</dbReference>
<feature type="repeat" description="PPR" evidence="3">
    <location>
        <begin position="428"/>
        <end position="462"/>
    </location>
</feature>
<dbReference type="EMBL" id="CAMAPE010000005">
    <property type="protein sequence ID" value="CAH9069875.1"/>
    <property type="molecule type" value="Genomic_DNA"/>
</dbReference>
<protein>
    <recommendedName>
        <fullName evidence="6">Pentatricopeptide repeat-containing protein</fullName>
    </recommendedName>
</protein>
<feature type="repeat" description="PPR" evidence="3">
    <location>
        <begin position="288"/>
        <end position="322"/>
    </location>
</feature>
<name>A0A9P0YNS0_CUSEU</name>
<keyword evidence="2" id="KW-0677">Repeat</keyword>
<feature type="repeat" description="PPR" evidence="3">
    <location>
        <begin position="358"/>
        <end position="392"/>
    </location>
</feature>
<evidence type="ECO:0000256" key="2">
    <source>
        <dbReference type="ARBA" id="ARBA00022737"/>
    </source>
</evidence>
<organism evidence="4 5">
    <name type="scientific">Cuscuta europaea</name>
    <name type="common">European dodder</name>
    <dbReference type="NCBI Taxonomy" id="41803"/>
    <lineage>
        <taxon>Eukaryota</taxon>
        <taxon>Viridiplantae</taxon>
        <taxon>Streptophyta</taxon>
        <taxon>Embryophyta</taxon>
        <taxon>Tracheophyta</taxon>
        <taxon>Spermatophyta</taxon>
        <taxon>Magnoliopsida</taxon>
        <taxon>eudicotyledons</taxon>
        <taxon>Gunneridae</taxon>
        <taxon>Pentapetalae</taxon>
        <taxon>asterids</taxon>
        <taxon>lamiids</taxon>
        <taxon>Solanales</taxon>
        <taxon>Convolvulaceae</taxon>
        <taxon>Cuscuteae</taxon>
        <taxon>Cuscuta</taxon>
        <taxon>Cuscuta subgen. Cuscuta</taxon>
    </lineage>
</organism>
<dbReference type="AlphaFoldDB" id="A0A9P0YNS0"/>
<evidence type="ECO:0000256" key="3">
    <source>
        <dbReference type="PROSITE-ProRule" id="PRU00708"/>
    </source>
</evidence>
<evidence type="ECO:0000256" key="1">
    <source>
        <dbReference type="ARBA" id="ARBA00007626"/>
    </source>
</evidence>
<dbReference type="Proteomes" id="UP001152484">
    <property type="component" value="Unassembled WGS sequence"/>
</dbReference>
<dbReference type="InterPro" id="IPR011990">
    <property type="entry name" value="TPR-like_helical_dom_sf"/>
</dbReference>
<evidence type="ECO:0000313" key="4">
    <source>
        <dbReference type="EMBL" id="CAH9069875.1"/>
    </source>
</evidence>
<dbReference type="OrthoDB" id="185373at2759"/>
<dbReference type="Pfam" id="PF13812">
    <property type="entry name" value="PPR_3"/>
    <property type="match status" value="1"/>
</dbReference>
<evidence type="ECO:0000313" key="5">
    <source>
        <dbReference type="Proteomes" id="UP001152484"/>
    </source>
</evidence>
<comment type="caution">
    <text evidence="4">The sequence shown here is derived from an EMBL/GenBank/DDBJ whole genome shotgun (WGS) entry which is preliminary data.</text>
</comment>
<dbReference type="InterPro" id="IPR002885">
    <property type="entry name" value="PPR_rpt"/>
</dbReference>
<keyword evidence="5" id="KW-1185">Reference proteome</keyword>
<comment type="similarity">
    <text evidence="1">Belongs to the PPR family. P subfamily.</text>
</comment>